<reference evidence="1 2" key="1">
    <citation type="submission" date="2021-02" db="EMBL/GenBank/DDBJ databases">
        <authorList>
            <person name="Pothier F. J."/>
        </authorList>
    </citation>
    <scope>NUCLEOTIDE SEQUENCE [LARGE SCALE GENOMIC DNA]</scope>
    <source>
        <strain evidence="1 2">1314c</strain>
    </source>
</reference>
<protein>
    <recommendedName>
        <fullName evidence="3">DUF2490 domain-containing protein</fullName>
    </recommendedName>
</protein>
<dbReference type="InterPro" id="IPR019619">
    <property type="entry name" value="DUF2490"/>
</dbReference>
<sequence>MSPQAKQHAGIASAMPESAMEVANELVCSGTTDDFLIMNRLRALLTATYRIACPALLLMLGGTSQAAAQTEEDGRYWLSVYAQGKLPVENLYWSMDVHPRWREEGEQFDQLILRPAVFYRFTPKASVWMGYDTIISHPAGQSSNRENRWWGQFQYQFDPIANITITSRTRLEQRHREGFSDEGYRVRQMIRAVRPSALSPQLSWVAFNELFVNLDQTEWGARRGLDQNRVFVGINWKFNDIANVDVGYLNQFVNTSTVDRENHVLMTTFRFNF</sequence>
<dbReference type="EMBL" id="HG992337">
    <property type="protein sequence ID" value="CAE6700335.1"/>
    <property type="molecule type" value="Genomic_DNA"/>
</dbReference>
<evidence type="ECO:0008006" key="3">
    <source>
        <dbReference type="Google" id="ProtNLM"/>
    </source>
</evidence>
<dbReference type="AlphaFoldDB" id="A0AAU9HKE0"/>
<evidence type="ECO:0000313" key="1">
    <source>
        <dbReference type="EMBL" id="CAE6700310.1"/>
    </source>
</evidence>
<dbReference type="EMBL" id="HG992337">
    <property type="protein sequence ID" value="CAE6700310.1"/>
    <property type="molecule type" value="Genomic_DNA"/>
</dbReference>
<gene>
    <name evidence="1" type="ORF">XA1314C_04140</name>
</gene>
<evidence type="ECO:0000313" key="2">
    <source>
        <dbReference type="Proteomes" id="UP000835242"/>
    </source>
</evidence>
<dbReference type="Pfam" id="PF10677">
    <property type="entry name" value="DUF2490"/>
    <property type="match status" value="1"/>
</dbReference>
<name>A0AAU9HKE0_9XANT</name>
<dbReference type="Proteomes" id="UP000835242">
    <property type="component" value="Chromosome"/>
</dbReference>
<organism evidence="1 2">
    <name type="scientific">Xanthomonas arboricola</name>
    <dbReference type="NCBI Taxonomy" id="56448"/>
    <lineage>
        <taxon>Bacteria</taxon>
        <taxon>Pseudomonadati</taxon>
        <taxon>Pseudomonadota</taxon>
        <taxon>Gammaproteobacteria</taxon>
        <taxon>Lysobacterales</taxon>
        <taxon>Lysobacteraceae</taxon>
        <taxon>Xanthomonas</taxon>
    </lineage>
</organism>
<accession>A0AAU9HKE0</accession>
<proteinExistence type="predicted"/>